<dbReference type="InterPro" id="IPR025558">
    <property type="entry name" value="DUF4283"/>
</dbReference>
<dbReference type="STRING" id="3775.A0A1Q3BA15"/>
<keyword evidence="3" id="KW-1185">Reference proteome</keyword>
<dbReference type="PANTHER" id="PTHR31286">
    <property type="entry name" value="GLYCINE-RICH CELL WALL STRUCTURAL PROTEIN 1.8-LIKE"/>
    <property type="match status" value="1"/>
</dbReference>
<protein>
    <submittedName>
        <fullName evidence="2">DUF4283 domain-containing protein</fullName>
    </submittedName>
</protein>
<dbReference type="PANTHER" id="PTHR31286:SF99">
    <property type="entry name" value="DUF4283 DOMAIN-CONTAINING PROTEIN"/>
    <property type="match status" value="1"/>
</dbReference>
<accession>A0A1Q3BA15</accession>
<evidence type="ECO:0000313" key="2">
    <source>
        <dbReference type="EMBL" id="GAV64633.1"/>
    </source>
</evidence>
<dbReference type="Pfam" id="PF14111">
    <property type="entry name" value="DUF4283"/>
    <property type="match status" value="1"/>
</dbReference>
<sequence length="193" mass="22136">MTIKGSVLSEPPNPRSPLSYTDKLLHSYGSSFLIQARSFVPEFDEGSNEEDEDSGHDLSIPIILISREEKERIRAPWIHILIVKVFCRSVGYHYLLTKIHQIWHSKGKLSMVDLGLNFYSVKFSLQDDFSFVLSGGPWFIGQNFLNIYHWEHEFKATVASVTMMVVWIRLVELPLEVFDSTILSKTCNELGTL</sequence>
<feature type="domain" description="DUF4283" evidence="1">
    <location>
        <begin position="77"/>
        <end position="157"/>
    </location>
</feature>
<reference evidence="3" key="1">
    <citation type="submission" date="2016-04" db="EMBL/GenBank/DDBJ databases">
        <title>Cephalotus genome sequencing.</title>
        <authorList>
            <person name="Fukushima K."/>
            <person name="Hasebe M."/>
            <person name="Fang X."/>
        </authorList>
    </citation>
    <scope>NUCLEOTIDE SEQUENCE [LARGE SCALE GENOMIC DNA]</scope>
    <source>
        <strain evidence="3">cv. St1</strain>
    </source>
</reference>
<dbReference type="EMBL" id="BDDD01000360">
    <property type="protein sequence ID" value="GAV64633.1"/>
    <property type="molecule type" value="Genomic_DNA"/>
</dbReference>
<dbReference type="AlphaFoldDB" id="A0A1Q3BA15"/>
<dbReference type="InterPro" id="IPR040256">
    <property type="entry name" value="At4g02000-like"/>
</dbReference>
<dbReference type="Proteomes" id="UP000187406">
    <property type="component" value="Unassembled WGS sequence"/>
</dbReference>
<evidence type="ECO:0000259" key="1">
    <source>
        <dbReference type="Pfam" id="PF14111"/>
    </source>
</evidence>
<name>A0A1Q3BA15_CEPFO</name>
<organism evidence="2 3">
    <name type="scientific">Cephalotus follicularis</name>
    <name type="common">Albany pitcher plant</name>
    <dbReference type="NCBI Taxonomy" id="3775"/>
    <lineage>
        <taxon>Eukaryota</taxon>
        <taxon>Viridiplantae</taxon>
        <taxon>Streptophyta</taxon>
        <taxon>Embryophyta</taxon>
        <taxon>Tracheophyta</taxon>
        <taxon>Spermatophyta</taxon>
        <taxon>Magnoliopsida</taxon>
        <taxon>eudicotyledons</taxon>
        <taxon>Gunneridae</taxon>
        <taxon>Pentapetalae</taxon>
        <taxon>rosids</taxon>
        <taxon>fabids</taxon>
        <taxon>Oxalidales</taxon>
        <taxon>Cephalotaceae</taxon>
        <taxon>Cephalotus</taxon>
    </lineage>
</organism>
<proteinExistence type="predicted"/>
<gene>
    <name evidence="2" type="ORF">CFOL_v3_08151</name>
</gene>
<evidence type="ECO:0000313" key="3">
    <source>
        <dbReference type="Proteomes" id="UP000187406"/>
    </source>
</evidence>
<dbReference type="OrthoDB" id="1096772at2759"/>
<comment type="caution">
    <text evidence="2">The sequence shown here is derived from an EMBL/GenBank/DDBJ whole genome shotgun (WGS) entry which is preliminary data.</text>
</comment>
<dbReference type="InParanoid" id="A0A1Q3BA15"/>